<dbReference type="CDD" id="cd00056">
    <property type="entry name" value="ENDO3c"/>
    <property type="match status" value="1"/>
</dbReference>
<evidence type="ECO:0000256" key="14">
    <source>
        <dbReference type="RuleBase" id="RU365096"/>
    </source>
</evidence>
<evidence type="ECO:0000256" key="12">
    <source>
        <dbReference type="ARBA" id="ARBA00023204"/>
    </source>
</evidence>
<dbReference type="InterPro" id="IPR044298">
    <property type="entry name" value="MIG/MutY"/>
</dbReference>
<dbReference type="Pfam" id="PF14815">
    <property type="entry name" value="NUDIX_4"/>
    <property type="match status" value="1"/>
</dbReference>
<evidence type="ECO:0000256" key="13">
    <source>
        <dbReference type="ARBA" id="ARBA00023295"/>
    </source>
</evidence>
<evidence type="ECO:0000259" key="15">
    <source>
        <dbReference type="SMART" id="SM00478"/>
    </source>
</evidence>
<dbReference type="SUPFAM" id="SSF48150">
    <property type="entry name" value="DNA-glycosylase"/>
    <property type="match status" value="1"/>
</dbReference>
<dbReference type="Pfam" id="PF00730">
    <property type="entry name" value="HhH-GPD"/>
    <property type="match status" value="1"/>
</dbReference>
<dbReference type="PANTHER" id="PTHR42944">
    <property type="entry name" value="ADENINE DNA GLYCOSYLASE"/>
    <property type="match status" value="1"/>
</dbReference>
<evidence type="ECO:0000313" key="17">
    <source>
        <dbReference type="Proteomes" id="UP000191110"/>
    </source>
</evidence>
<evidence type="ECO:0000256" key="11">
    <source>
        <dbReference type="ARBA" id="ARBA00023014"/>
    </source>
</evidence>
<evidence type="ECO:0000256" key="4">
    <source>
        <dbReference type="ARBA" id="ARBA00012045"/>
    </source>
</evidence>
<organism evidence="16 17">
    <name type="scientific">Solemya pervernicosa gill symbiont</name>
    <dbReference type="NCBI Taxonomy" id="642797"/>
    <lineage>
        <taxon>Bacteria</taxon>
        <taxon>Pseudomonadati</taxon>
        <taxon>Pseudomonadota</taxon>
        <taxon>Gammaproteobacteria</taxon>
        <taxon>sulfur-oxidizing symbionts</taxon>
    </lineage>
</organism>
<proteinExistence type="inferred from homology"/>
<keyword evidence="6" id="KW-0004">4Fe-4S</keyword>
<dbReference type="InterPro" id="IPR023170">
    <property type="entry name" value="HhH_base_excis_C"/>
</dbReference>
<dbReference type="InterPro" id="IPR003265">
    <property type="entry name" value="HhH-GPD_domain"/>
</dbReference>
<keyword evidence="8 14" id="KW-0227">DNA damage</keyword>
<dbReference type="InterPro" id="IPR011257">
    <property type="entry name" value="DNA_glycosylase"/>
</dbReference>
<keyword evidence="9" id="KW-0378">Hydrolase</keyword>
<comment type="cofactor">
    <cofactor evidence="14">
        <name>[4Fe-4S] cluster</name>
        <dbReference type="ChEBI" id="CHEBI:49883"/>
    </cofactor>
    <text evidence="14">Binds 1 [4Fe-4S] cluster.</text>
</comment>
<dbReference type="GO" id="GO:0051539">
    <property type="term" value="F:4 iron, 4 sulfur cluster binding"/>
    <property type="evidence" value="ECO:0007669"/>
    <property type="project" value="UniProtKB-UniRule"/>
</dbReference>
<evidence type="ECO:0000256" key="2">
    <source>
        <dbReference type="ARBA" id="ARBA00002933"/>
    </source>
</evidence>
<dbReference type="GO" id="GO:0006298">
    <property type="term" value="P:mismatch repair"/>
    <property type="evidence" value="ECO:0007669"/>
    <property type="project" value="TreeGrafter"/>
</dbReference>
<reference evidence="16 17" key="1">
    <citation type="submission" date="2016-11" db="EMBL/GenBank/DDBJ databases">
        <title>Mixed transmission modes and dynamic genome evolution in an obligate animal-bacterial symbiosis.</title>
        <authorList>
            <person name="Russell S.L."/>
            <person name="Corbett-Detig R.B."/>
            <person name="Cavanaugh C.M."/>
        </authorList>
    </citation>
    <scope>NUCLEOTIDE SEQUENCE [LARGE SCALE GENOMIC DNA]</scope>
    <source>
        <strain evidence="16">Sveles-Q1</strain>
    </source>
</reference>
<dbReference type="FunFam" id="1.10.340.30:FF:000002">
    <property type="entry name" value="Adenine DNA glycosylase"/>
    <property type="match status" value="1"/>
</dbReference>
<evidence type="ECO:0000256" key="1">
    <source>
        <dbReference type="ARBA" id="ARBA00000843"/>
    </source>
</evidence>
<comment type="function">
    <text evidence="2">Adenine glycosylase active on G-A mispairs. MutY also corrects error-prone DNA synthesis past GO lesions which are due to the oxidatively damaged form of guanine: 7,8-dihydro-8-oxoguanine (8-oxo-dGTP).</text>
</comment>
<dbReference type="NCBIfam" id="TIGR01084">
    <property type="entry name" value="mutY"/>
    <property type="match status" value="1"/>
</dbReference>
<evidence type="ECO:0000256" key="10">
    <source>
        <dbReference type="ARBA" id="ARBA00023004"/>
    </source>
</evidence>
<feature type="domain" description="HhH-GPD" evidence="15">
    <location>
        <begin position="39"/>
        <end position="190"/>
    </location>
</feature>
<dbReference type="InterPro" id="IPR005760">
    <property type="entry name" value="A/G_AdeGlyc_MutY"/>
</dbReference>
<dbReference type="GO" id="GO:0006284">
    <property type="term" value="P:base-excision repair"/>
    <property type="evidence" value="ECO:0007669"/>
    <property type="project" value="UniProtKB-UniRule"/>
</dbReference>
<dbReference type="PANTHER" id="PTHR42944:SF1">
    <property type="entry name" value="ADENINE DNA GLYCOSYLASE"/>
    <property type="match status" value="1"/>
</dbReference>
<keyword evidence="13 14" id="KW-0326">Glycosidase</keyword>
<comment type="similarity">
    <text evidence="3 14">Belongs to the Nth/MutY family.</text>
</comment>
<dbReference type="RefSeq" id="WP_078484809.1">
    <property type="nucleotide sequence ID" value="NZ_MPRL01000075.1"/>
</dbReference>
<name>A0A1T2L0Y0_9GAMM</name>
<dbReference type="Gene3D" id="1.10.340.30">
    <property type="entry name" value="Hypothetical protein, domain 2"/>
    <property type="match status" value="1"/>
</dbReference>
<dbReference type="InterPro" id="IPR000445">
    <property type="entry name" value="HhH_motif"/>
</dbReference>
<accession>A0A1T2L0Y0</accession>
<evidence type="ECO:0000313" key="16">
    <source>
        <dbReference type="EMBL" id="OOZ38732.1"/>
    </source>
</evidence>
<keyword evidence="10 14" id="KW-0408">Iron</keyword>
<evidence type="ECO:0000256" key="8">
    <source>
        <dbReference type="ARBA" id="ARBA00022763"/>
    </source>
</evidence>
<dbReference type="GO" id="GO:0032357">
    <property type="term" value="F:oxidized purine DNA binding"/>
    <property type="evidence" value="ECO:0007669"/>
    <property type="project" value="TreeGrafter"/>
</dbReference>
<dbReference type="SUPFAM" id="SSF55811">
    <property type="entry name" value="Nudix"/>
    <property type="match status" value="1"/>
</dbReference>
<dbReference type="Gene3D" id="3.90.79.10">
    <property type="entry name" value="Nucleoside Triphosphate Pyrophosphohydrolase"/>
    <property type="match status" value="1"/>
</dbReference>
<dbReference type="Gene3D" id="1.10.1670.10">
    <property type="entry name" value="Helix-hairpin-Helix base-excision DNA repair enzymes (C-terminal)"/>
    <property type="match status" value="1"/>
</dbReference>
<dbReference type="CDD" id="cd03431">
    <property type="entry name" value="NUDIX_DNA_Glycosylase_C-MutY"/>
    <property type="match status" value="1"/>
</dbReference>
<dbReference type="GO" id="GO:0046872">
    <property type="term" value="F:metal ion binding"/>
    <property type="evidence" value="ECO:0007669"/>
    <property type="project" value="UniProtKB-UniRule"/>
</dbReference>
<evidence type="ECO:0000256" key="5">
    <source>
        <dbReference type="ARBA" id="ARBA00022023"/>
    </source>
</evidence>
<dbReference type="Proteomes" id="UP000191110">
    <property type="component" value="Unassembled WGS sequence"/>
</dbReference>
<evidence type="ECO:0000256" key="6">
    <source>
        <dbReference type="ARBA" id="ARBA00022485"/>
    </source>
</evidence>
<dbReference type="EC" id="3.2.2.31" evidence="4 14"/>
<dbReference type="GO" id="GO:0035485">
    <property type="term" value="F:adenine/guanine mispair binding"/>
    <property type="evidence" value="ECO:0007669"/>
    <property type="project" value="TreeGrafter"/>
</dbReference>
<keyword evidence="7" id="KW-0479">Metal-binding</keyword>
<dbReference type="GO" id="GO:0034039">
    <property type="term" value="F:8-oxo-7,8-dihydroguanine DNA N-glycosylase activity"/>
    <property type="evidence" value="ECO:0007669"/>
    <property type="project" value="TreeGrafter"/>
</dbReference>
<keyword evidence="11" id="KW-0411">Iron-sulfur</keyword>
<dbReference type="Pfam" id="PF00633">
    <property type="entry name" value="HHH"/>
    <property type="match status" value="1"/>
</dbReference>
<keyword evidence="17" id="KW-1185">Reference proteome</keyword>
<gene>
    <name evidence="16" type="ORF">BOW53_14515</name>
</gene>
<evidence type="ECO:0000256" key="3">
    <source>
        <dbReference type="ARBA" id="ARBA00008343"/>
    </source>
</evidence>
<dbReference type="GO" id="GO:0000701">
    <property type="term" value="F:purine-specific mismatch base pair DNA N-glycosylase activity"/>
    <property type="evidence" value="ECO:0007669"/>
    <property type="project" value="UniProtKB-EC"/>
</dbReference>
<dbReference type="AlphaFoldDB" id="A0A1T2L0Y0"/>
<dbReference type="InterPro" id="IPR015797">
    <property type="entry name" value="NUDIX_hydrolase-like_dom_sf"/>
</dbReference>
<evidence type="ECO:0000256" key="9">
    <source>
        <dbReference type="ARBA" id="ARBA00022801"/>
    </source>
</evidence>
<dbReference type="OrthoDB" id="9802365at2"/>
<dbReference type="SMART" id="SM00478">
    <property type="entry name" value="ENDO3c"/>
    <property type="match status" value="1"/>
</dbReference>
<keyword evidence="12" id="KW-0234">DNA repair</keyword>
<dbReference type="EMBL" id="MPRL01000075">
    <property type="protein sequence ID" value="OOZ38732.1"/>
    <property type="molecule type" value="Genomic_DNA"/>
</dbReference>
<sequence>MAKQRFADRVLNWFDQHGRKDLPWQQNPNPYRVWLSEIMLQQTQVVTVIPYFDRFIEHFPDLVSLAAAELDEVLHLWSGLGYYARARNLHRCAQQIVNEHAGEFPDDIEAVTALPGIGRSTAGAILALSMHQRHPILDGNVKRVLARYHAVEGWSGKSGVQKQLWAYAETHTPNKRVADYTQAMMDLGATCCTRSQPNCEQCPLVSDCHAHLEGRTTELPSPKPKKSIPTRTTRMALIVNEADEVLLLQRPPNGIWGGLWSFPELTDEDEVEAWCSKHYHCQVEQIETWPVLRHTFSHFHLEITPLLIHTRSCSGGLMEAAQALWYNSRQPNRRGLAAPVTSLLKRLQQNIEGVSNESNG</sequence>
<evidence type="ECO:0000256" key="7">
    <source>
        <dbReference type="ARBA" id="ARBA00022723"/>
    </source>
</evidence>
<dbReference type="NCBIfam" id="NF008132">
    <property type="entry name" value="PRK10880.1"/>
    <property type="match status" value="1"/>
</dbReference>
<protein>
    <recommendedName>
        <fullName evidence="5 14">Adenine DNA glycosylase</fullName>
        <ecNumber evidence="4 14">3.2.2.31</ecNumber>
    </recommendedName>
</protein>
<comment type="caution">
    <text evidence="16">The sequence shown here is derived from an EMBL/GenBank/DDBJ whole genome shotgun (WGS) entry which is preliminary data.</text>
</comment>
<dbReference type="InterPro" id="IPR029119">
    <property type="entry name" value="MutY_C"/>
</dbReference>
<comment type="catalytic activity">
    <reaction evidence="1 14">
        <text>Hydrolyzes free adenine bases from 7,8-dihydro-8-oxoguanine:adenine mismatched double-stranded DNA, leaving an apurinic site.</text>
        <dbReference type="EC" id="3.2.2.31"/>
    </reaction>
</comment>